<evidence type="ECO:0000256" key="2">
    <source>
        <dbReference type="ARBA" id="ARBA00022448"/>
    </source>
</evidence>
<feature type="transmembrane region" description="Helical" evidence="7">
    <location>
        <begin position="226"/>
        <end position="250"/>
    </location>
</feature>
<feature type="transmembrane region" description="Helical" evidence="7">
    <location>
        <begin position="372"/>
        <end position="394"/>
    </location>
</feature>
<evidence type="ECO:0000256" key="5">
    <source>
        <dbReference type="ARBA" id="ARBA00023065"/>
    </source>
</evidence>
<dbReference type="InterPro" id="IPR050794">
    <property type="entry name" value="CPA2_transporter"/>
</dbReference>
<evidence type="ECO:0000256" key="6">
    <source>
        <dbReference type="ARBA" id="ARBA00023136"/>
    </source>
</evidence>
<feature type="transmembrane region" description="Helical" evidence="7">
    <location>
        <begin position="124"/>
        <end position="146"/>
    </location>
</feature>
<keyword evidence="4 7" id="KW-1133">Transmembrane helix</keyword>
<gene>
    <name evidence="9" type="ORF">LQ567_02745</name>
</gene>
<dbReference type="RefSeq" id="WP_231002567.1">
    <property type="nucleotide sequence ID" value="NZ_JAJNEC010000003.1"/>
</dbReference>
<evidence type="ECO:0000256" key="7">
    <source>
        <dbReference type="SAM" id="Phobius"/>
    </source>
</evidence>
<evidence type="ECO:0000313" key="10">
    <source>
        <dbReference type="Proteomes" id="UP001199816"/>
    </source>
</evidence>
<reference evidence="9 10" key="1">
    <citation type="submission" date="2021-11" db="EMBL/GenBank/DDBJ databases">
        <title>Genomic of Niabella pedocola.</title>
        <authorList>
            <person name="Wu T."/>
        </authorList>
    </citation>
    <scope>NUCLEOTIDE SEQUENCE [LARGE SCALE GENOMIC DNA]</scope>
    <source>
        <strain evidence="9 10">JCM 31011</strain>
    </source>
</reference>
<organism evidence="9 10">
    <name type="scientific">Niabella pedocola</name>
    <dbReference type="NCBI Taxonomy" id="1752077"/>
    <lineage>
        <taxon>Bacteria</taxon>
        <taxon>Pseudomonadati</taxon>
        <taxon>Bacteroidota</taxon>
        <taxon>Chitinophagia</taxon>
        <taxon>Chitinophagales</taxon>
        <taxon>Chitinophagaceae</taxon>
        <taxon>Niabella</taxon>
    </lineage>
</organism>
<comment type="caution">
    <text evidence="9">The sequence shown here is derived from an EMBL/GenBank/DDBJ whole genome shotgun (WGS) entry which is preliminary data.</text>
</comment>
<dbReference type="EMBL" id="JAJNEC010000003">
    <property type="protein sequence ID" value="MCD2421662.1"/>
    <property type="molecule type" value="Genomic_DNA"/>
</dbReference>
<feature type="transmembrane region" description="Helical" evidence="7">
    <location>
        <begin position="256"/>
        <end position="276"/>
    </location>
</feature>
<feature type="transmembrane region" description="Helical" evidence="7">
    <location>
        <begin position="158"/>
        <end position="179"/>
    </location>
</feature>
<feature type="transmembrane region" description="Helical" evidence="7">
    <location>
        <begin position="342"/>
        <end position="360"/>
    </location>
</feature>
<dbReference type="PANTHER" id="PTHR32468">
    <property type="entry name" value="CATION/H + ANTIPORTER"/>
    <property type="match status" value="1"/>
</dbReference>
<feature type="transmembrane region" description="Helical" evidence="7">
    <location>
        <begin position="7"/>
        <end position="25"/>
    </location>
</feature>
<dbReference type="Pfam" id="PF00999">
    <property type="entry name" value="Na_H_Exchanger"/>
    <property type="match status" value="1"/>
</dbReference>
<keyword evidence="5" id="KW-0406">Ion transport</keyword>
<keyword evidence="2" id="KW-0813">Transport</keyword>
<keyword evidence="10" id="KW-1185">Reference proteome</keyword>
<keyword evidence="3 7" id="KW-0812">Transmembrane</keyword>
<evidence type="ECO:0000313" key="9">
    <source>
        <dbReference type="EMBL" id="MCD2421662.1"/>
    </source>
</evidence>
<dbReference type="Proteomes" id="UP001199816">
    <property type="component" value="Unassembled WGS sequence"/>
</dbReference>
<accession>A0ABS8PKN0</accession>
<evidence type="ECO:0000256" key="4">
    <source>
        <dbReference type="ARBA" id="ARBA00022989"/>
    </source>
</evidence>
<feature type="transmembrane region" description="Helical" evidence="7">
    <location>
        <begin position="191"/>
        <end position="214"/>
    </location>
</feature>
<sequence length="473" mass="51590">MQRYRNLLFYVLTITAAIAIIWWILTMGNQLQSQKNIKSIIDSKPALGIPFTAVLKHNIREPLAILLLQIFVILLAGSLMGFLFKKLKQPRVIGEMAAGILLGASFLGYYFPEVSAFVFPPKSLGNLNLLSQIGLVLFMFIVGLELDLSMLRGKTNAAVMISHTSIIVPFTLGVATAYFTYQQFAPQGVQFISYALFIGISLSITAFPVLARIIQERNLSKTNLGVLAITCAAADDVTAWCILALVIAVVKAGSAWSALYTILLSIAYILVMIKVLRPLMAKYYKKVNNRLTTPFIAICMIVLIASAYLTDAIGIHALFGAFVAGMIMPADMEFRTQLIEKIESVALLLLLPLFFVATGLKTQIALLNNPALWSICIIVLIIAVIAKFGASAAAARFTGQSWSESLQLGALMNTRGLTELVVLNIGYDLGVISQEIFTILVIMALSTTLMTGPALNRIQKLFRSSKKAEAITP</sequence>
<comment type="subcellular location">
    <subcellularLocation>
        <location evidence="1">Membrane</location>
        <topology evidence="1">Multi-pass membrane protein</topology>
    </subcellularLocation>
</comment>
<feature type="domain" description="Cation/H+ exchanger transmembrane" evidence="8">
    <location>
        <begin position="78"/>
        <end position="456"/>
    </location>
</feature>
<dbReference type="PANTHER" id="PTHR32468:SF0">
    <property type="entry name" value="K(+)_H(+) ANTIPORTER 1"/>
    <property type="match status" value="1"/>
</dbReference>
<feature type="transmembrane region" description="Helical" evidence="7">
    <location>
        <begin position="63"/>
        <end position="84"/>
    </location>
</feature>
<dbReference type="InterPro" id="IPR006153">
    <property type="entry name" value="Cation/H_exchanger_TM"/>
</dbReference>
<proteinExistence type="predicted"/>
<protein>
    <submittedName>
        <fullName evidence="9">Cation:proton antiporter</fullName>
    </submittedName>
</protein>
<name>A0ABS8PKN0_9BACT</name>
<evidence type="ECO:0000256" key="3">
    <source>
        <dbReference type="ARBA" id="ARBA00022692"/>
    </source>
</evidence>
<feature type="transmembrane region" description="Helical" evidence="7">
    <location>
        <begin position="96"/>
        <end position="112"/>
    </location>
</feature>
<evidence type="ECO:0000259" key="8">
    <source>
        <dbReference type="Pfam" id="PF00999"/>
    </source>
</evidence>
<keyword evidence="6 7" id="KW-0472">Membrane</keyword>
<evidence type="ECO:0000256" key="1">
    <source>
        <dbReference type="ARBA" id="ARBA00004141"/>
    </source>
</evidence>
<feature type="transmembrane region" description="Helical" evidence="7">
    <location>
        <begin position="437"/>
        <end position="456"/>
    </location>
</feature>
<dbReference type="Gene3D" id="1.20.1530.20">
    <property type="match status" value="1"/>
</dbReference>
<dbReference type="InterPro" id="IPR038770">
    <property type="entry name" value="Na+/solute_symporter_sf"/>
</dbReference>